<accession>A0A2G9S5P7</accession>
<proteinExistence type="predicted"/>
<protein>
    <submittedName>
        <fullName evidence="1">Uncharacterized protein</fullName>
    </submittedName>
</protein>
<organism evidence="1 2">
    <name type="scientific">Aquarana catesbeiana</name>
    <name type="common">American bullfrog</name>
    <name type="synonym">Rana catesbeiana</name>
    <dbReference type="NCBI Taxonomy" id="8400"/>
    <lineage>
        <taxon>Eukaryota</taxon>
        <taxon>Metazoa</taxon>
        <taxon>Chordata</taxon>
        <taxon>Craniata</taxon>
        <taxon>Vertebrata</taxon>
        <taxon>Euteleostomi</taxon>
        <taxon>Amphibia</taxon>
        <taxon>Batrachia</taxon>
        <taxon>Anura</taxon>
        <taxon>Neobatrachia</taxon>
        <taxon>Ranoidea</taxon>
        <taxon>Ranidae</taxon>
        <taxon>Aquarana</taxon>
    </lineage>
</organism>
<feature type="non-terminal residue" evidence="1">
    <location>
        <position position="1"/>
    </location>
</feature>
<keyword evidence="2" id="KW-1185">Reference proteome</keyword>
<reference evidence="2" key="1">
    <citation type="journal article" date="2017" name="Nat. Commun.">
        <title>The North American bullfrog draft genome provides insight into hormonal regulation of long noncoding RNA.</title>
        <authorList>
            <person name="Hammond S.A."/>
            <person name="Warren R.L."/>
            <person name="Vandervalk B.P."/>
            <person name="Kucuk E."/>
            <person name="Khan H."/>
            <person name="Gibb E.A."/>
            <person name="Pandoh P."/>
            <person name="Kirk H."/>
            <person name="Zhao Y."/>
            <person name="Jones M."/>
            <person name="Mungall A.J."/>
            <person name="Coope R."/>
            <person name="Pleasance S."/>
            <person name="Moore R.A."/>
            <person name="Holt R.A."/>
            <person name="Round J.M."/>
            <person name="Ohora S."/>
            <person name="Walle B.V."/>
            <person name="Veldhoen N."/>
            <person name="Helbing C.C."/>
            <person name="Birol I."/>
        </authorList>
    </citation>
    <scope>NUCLEOTIDE SEQUENCE [LARGE SCALE GENOMIC DNA]</scope>
</reference>
<gene>
    <name evidence="1" type="ORF">AB205_0121630</name>
</gene>
<evidence type="ECO:0000313" key="1">
    <source>
        <dbReference type="EMBL" id="PIO35430.1"/>
    </source>
</evidence>
<dbReference type="EMBL" id="KV926589">
    <property type="protein sequence ID" value="PIO35430.1"/>
    <property type="molecule type" value="Genomic_DNA"/>
</dbReference>
<sequence>EHACFFARRNCIQTNGISIKNFFRRQNRTSSQSFADENSDTKSWMEHTHGRNIRPKAHITLFLTEIPLVCTGHKCCLHTIGLANGITSVGISDGKI</sequence>
<dbReference type="Proteomes" id="UP000228934">
    <property type="component" value="Unassembled WGS sequence"/>
</dbReference>
<dbReference type="AlphaFoldDB" id="A0A2G9S5P7"/>
<name>A0A2G9S5P7_AQUCT</name>
<evidence type="ECO:0000313" key="2">
    <source>
        <dbReference type="Proteomes" id="UP000228934"/>
    </source>
</evidence>